<evidence type="ECO:0000256" key="1">
    <source>
        <dbReference type="SAM" id="MobiDB-lite"/>
    </source>
</evidence>
<dbReference type="EMBL" id="JGZT01000001">
    <property type="protein sequence ID" value="KFJ04832.1"/>
    <property type="molecule type" value="Genomic_DNA"/>
</dbReference>
<evidence type="ECO:0000313" key="2">
    <source>
        <dbReference type="EMBL" id="KFJ04832.1"/>
    </source>
</evidence>
<name>A0A087EAN1_9BIFI</name>
<sequence length="171" mass="18810">MRMRGRLRDIARATHRRHLLIWHVEAGSVKLSGRAGAIGMDSSPAQSLADVILPGELADFPDPRTNSHIERGRLQGIGHPTDKLPTRTLEIRDSRKTPQKPKTGEHRRISASATNSRTNPGLHHPPAHLKAISRNHPGLLLLPANALHAQCPKPMRQQKAAHPNGYAVDAR</sequence>
<feature type="region of interest" description="Disordered" evidence="1">
    <location>
        <begin position="91"/>
        <end position="123"/>
    </location>
</feature>
<protein>
    <submittedName>
        <fullName evidence="2">Uncharacterized protein</fullName>
    </submittedName>
</protein>
<evidence type="ECO:0000313" key="3">
    <source>
        <dbReference type="Proteomes" id="UP000029003"/>
    </source>
</evidence>
<proteinExistence type="predicted"/>
<dbReference type="Proteomes" id="UP000029003">
    <property type="component" value="Unassembled WGS sequence"/>
</dbReference>
<reference evidence="2 3" key="1">
    <citation type="submission" date="2014-03" db="EMBL/GenBank/DDBJ databases">
        <title>Genomics of Bifidobacteria.</title>
        <authorList>
            <person name="Ventura M."/>
            <person name="Milani C."/>
            <person name="Lugli G.A."/>
        </authorList>
    </citation>
    <scope>NUCLEOTIDE SEQUENCE [LARGE SCALE GENOMIC DNA]</scope>
    <source>
        <strain evidence="2 3">LMG 21395</strain>
    </source>
</reference>
<dbReference type="AlphaFoldDB" id="A0A087EAN1"/>
<comment type="caution">
    <text evidence="2">The sequence shown here is derived from an EMBL/GenBank/DDBJ whole genome shotgun (WGS) entry which is preliminary data.</text>
</comment>
<gene>
    <name evidence="2" type="ORF">THER5_1950</name>
</gene>
<feature type="compositionally biased region" description="Basic and acidic residues" evidence="1">
    <location>
        <begin position="91"/>
        <end position="108"/>
    </location>
</feature>
<organism evidence="2 3">
    <name type="scientific">Bifidobacterium thermacidophilum subsp. thermacidophilum</name>
    <dbReference type="NCBI Taxonomy" id="79262"/>
    <lineage>
        <taxon>Bacteria</taxon>
        <taxon>Bacillati</taxon>
        <taxon>Actinomycetota</taxon>
        <taxon>Actinomycetes</taxon>
        <taxon>Bifidobacteriales</taxon>
        <taxon>Bifidobacteriaceae</taxon>
        <taxon>Bifidobacterium</taxon>
    </lineage>
</organism>
<accession>A0A087EAN1</accession>